<keyword evidence="2" id="KW-1185">Reference proteome</keyword>
<reference evidence="1 2" key="1">
    <citation type="journal article" date="2020" name="Arch. Microbiol.">
        <title>Bradyrhizobium campsiandrae sp. nov., a nitrogen-fixing bacterial strain isolated from a native leguminous tree from the Amazon adapted to flooded conditions.</title>
        <authorList>
            <person name="Cabral Michel D."/>
            <person name="Martins da Costa E."/>
            <person name="Azarias Guimaraes A."/>
            <person name="Soares de Carvalho T."/>
            <person name="Santos de Castro Caputo P."/>
            <person name="Willems A."/>
            <person name="de Souza Moreira F.M."/>
        </authorList>
    </citation>
    <scope>NUCLEOTIDE SEQUENCE [LARGE SCALE GENOMIC DNA]</scope>
    <source>
        <strain evidence="2">INPA 384B</strain>
    </source>
</reference>
<name>A0ABR7UCZ0_9BRAD</name>
<organism evidence="1 2">
    <name type="scientific">Bradyrhizobium campsiandrae</name>
    <dbReference type="NCBI Taxonomy" id="1729892"/>
    <lineage>
        <taxon>Bacteria</taxon>
        <taxon>Pseudomonadati</taxon>
        <taxon>Pseudomonadota</taxon>
        <taxon>Alphaproteobacteria</taxon>
        <taxon>Hyphomicrobiales</taxon>
        <taxon>Nitrobacteraceae</taxon>
        <taxon>Bradyrhizobium</taxon>
    </lineage>
</organism>
<keyword evidence="1" id="KW-0808">Transferase</keyword>
<dbReference type="GO" id="GO:0016740">
    <property type="term" value="F:transferase activity"/>
    <property type="evidence" value="ECO:0007669"/>
    <property type="project" value="UniProtKB-KW"/>
</dbReference>
<comment type="caution">
    <text evidence="1">The sequence shown here is derived from an EMBL/GenBank/DDBJ whole genome shotgun (WGS) entry which is preliminary data.</text>
</comment>
<dbReference type="EMBL" id="JAATTO010000044">
    <property type="protein sequence ID" value="MBC9981968.1"/>
    <property type="molecule type" value="Genomic_DNA"/>
</dbReference>
<protein>
    <submittedName>
        <fullName evidence="1">Nucleotidyl transferase AbiEii/AbiGii toxin family protein</fullName>
    </submittedName>
</protein>
<accession>A0ABR7UCZ0</accession>
<dbReference type="Pfam" id="PF08843">
    <property type="entry name" value="AbiEii"/>
    <property type="match status" value="1"/>
</dbReference>
<dbReference type="InterPro" id="IPR014942">
    <property type="entry name" value="AbiEii"/>
</dbReference>
<dbReference type="Proteomes" id="UP000639516">
    <property type="component" value="Unassembled WGS sequence"/>
</dbReference>
<proteinExistence type="predicted"/>
<sequence>MMLQVGHRESHDVDIFLPDAQLLSFLDPKLHDFEFEIRPSDYGGDGTGFLKLAFEGLGEIDFIVAHAVTDIPTTRQTIEGEEVDLETVAEIIAKKIHYRGATIKPRDIFDIAAAARHDRDSIIKSLKHYKDDVTKTLSAIERLKPDFVNVTIAELAIKDSFRPIIGRALGEATELLKSI</sequence>
<evidence type="ECO:0000313" key="1">
    <source>
        <dbReference type="EMBL" id="MBC9981968.1"/>
    </source>
</evidence>
<gene>
    <name evidence="1" type="ORF">HA482_27525</name>
</gene>
<evidence type="ECO:0000313" key="2">
    <source>
        <dbReference type="Proteomes" id="UP000639516"/>
    </source>
</evidence>